<gene>
    <name evidence="1" type="ORF">VNO77_22880</name>
</gene>
<name>A0AAN9QB00_CANGL</name>
<proteinExistence type="predicted"/>
<evidence type="ECO:0000313" key="2">
    <source>
        <dbReference type="Proteomes" id="UP001367508"/>
    </source>
</evidence>
<dbReference type="AlphaFoldDB" id="A0AAN9QB00"/>
<organism evidence="1 2">
    <name type="scientific">Canavalia gladiata</name>
    <name type="common">Sword bean</name>
    <name type="synonym">Dolichos gladiatus</name>
    <dbReference type="NCBI Taxonomy" id="3824"/>
    <lineage>
        <taxon>Eukaryota</taxon>
        <taxon>Viridiplantae</taxon>
        <taxon>Streptophyta</taxon>
        <taxon>Embryophyta</taxon>
        <taxon>Tracheophyta</taxon>
        <taxon>Spermatophyta</taxon>
        <taxon>Magnoliopsida</taxon>
        <taxon>eudicotyledons</taxon>
        <taxon>Gunneridae</taxon>
        <taxon>Pentapetalae</taxon>
        <taxon>rosids</taxon>
        <taxon>fabids</taxon>
        <taxon>Fabales</taxon>
        <taxon>Fabaceae</taxon>
        <taxon>Papilionoideae</taxon>
        <taxon>50 kb inversion clade</taxon>
        <taxon>NPAAA clade</taxon>
        <taxon>indigoferoid/millettioid clade</taxon>
        <taxon>Phaseoleae</taxon>
        <taxon>Canavalia</taxon>
    </lineage>
</organism>
<comment type="caution">
    <text evidence="1">The sequence shown here is derived from an EMBL/GenBank/DDBJ whole genome shotgun (WGS) entry which is preliminary data.</text>
</comment>
<protein>
    <submittedName>
        <fullName evidence="1">Uncharacterized protein</fullName>
    </submittedName>
</protein>
<reference evidence="1 2" key="1">
    <citation type="submission" date="2024-01" db="EMBL/GenBank/DDBJ databases">
        <title>The genomes of 5 underutilized Papilionoideae crops provide insights into root nodulation and disease resistanc.</title>
        <authorList>
            <person name="Jiang F."/>
        </authorList>
    </citation>
    <scope>NUCLEOTIDE SEQUENCE [LARGE SCALE GENOMIC DNA]</scope>
    <source>
        <strain evidence="1">LVBAO_FW01</strain>
        <tissue evidence="1">Leaves</tissue>
    </source>
</reference>
<dbReference type="EMBL" id="JAYMYQ010000005">
    <property type="protein sequence ID" value="KAK7328761.1"/>
    <property type="molecule type" value="Genomic_DNA"/>
</dbReference>
<keyword evidence="2" id="KW-1185">Reference proteome</keyword>
<sequence>MEMTCHRLPAYRLVHHHTRKPQSVEHCYVKNLKAAVRHFPSLYVLENSCYWRTKAEKILTLQLEFYPNSSSSIRVQCLAPPKLALLWRSGNRQPRVL</sequence>
<evidence type="ECO:0000313" key="1">
    <source>
        <dbReference type="EMBL" id="KAK7328761.1"/>
    </source>
</evidence>
<dbReference type="Proteomes" id="UP001367508">
    <property type="component" value="Unassembled WGS sequence"/>
</dbReference>
<accession>A0AAN9QB00</accession>